<gene>
    <name evidence="2" type="ORF">CRG98_013296</name>
</gene>
<reference evidence="2 3" key="1">
    <citation type="submission" date="2017-11" db="EMBL/GenBank/DDBJ databases">
        <title>De-novo sequencing of pomegranate (Punica granatum L.) genome.</title>
        <authorList>
            <person name="Akparov Z."/>
            <person name="Amiraslanov A."/>
            <person name="Hajiyeva S."/>
            <person name="Abbasov M."/>
            <person name="Kaur K."/>
            <person name="Hamwieh A."/>
            <person name="Solovyev V."/>
            <person name="Salamov A."/>
            <person name="Braich B."/>
            <person name="Kosarev P."/>
            <person name="Mahmoud A."/>
            <person name="Hajiyev E."/>
            <person name="Babayeva S."/>
            <person name="Izzatullayeva V."/>
            <person name="Mammadov A."/>
            <person name="Mammadov A."/>
            <person name="Sharifova S."/>
            <person name="Ojaghi J."/>
            <person name="Eynullazada K."/>
            <person name="Bayramov B."/>
            <person name="Abdulazimova A."/>
            <person name="Shahmuradov I."/>
        </authorList>
    </citation>
    <scope>NUCLEOTIDE SEQUENCE [LARGE SCALE GENOMIC DNA]</scope>
    <source>
        <strain evidence="3">cv. AG2017</strain>
        <tissue evidence="2">Leaf</tissue>
    </source>
</reference>
<dbReference type="Proteomes" id="UP000233551">
    <property type="component" value="Unassembled WGS sequence"/>
</dbReference>
<dbReference type="EMBL" id="PGOL01000679">
    <property type="protein sequence ID" value="PKI66334.1"/>
    <property type="molecule type" value="Genomic_DNA"/>
</dbReference>
<evidence type="ECO:0000313" key="2">
    <source>
        <dbReference type="EMBL" id="PKI66334.1"/>
    </source>
</evidence>
<comment type="caution">
    <text evidence="2">The sequence shown here is derived from an EMBL/GenBank/DDBJ whole genome shotgun (WGS) entry which is preliminary data.</text>
</comment>
<accession>A0A2I0KCS3</accession>
<evidence type="ECO:0000313" key="3">
    <source>
        <dbReference type="Proteomes" id="UP000233551"/>
    </source>
</evidence>
<keyword evidence="3" id="KW-1185">Reference proteome</keyword>
<organism evidence="2 3">
    <name type="scientific">Punica granatum</name>
    <name type="common">Pomegranate</name>
    <dbReference type="NCBI Taxonomy" id="22663"/>
    <lineage>
        <taxon>Eukaryota</taxon>
        <taxon>Viridiplantae</taxon>
        <taxon>Streptophyta</taxon>
        <taxon>Embryophyta</taxon>
        <taxon>Tracheophyta</taxon>
        <taxon>Spermatophyta</taxon>
        <taxon>Magnoliopsida</taxon>
        <taxon>eudicotyledons</taxon>
        <taxon>Gunneridae</taxon>
        <taxon>Pentapetalae</taxon>
        <taxon>rosids</taxon>
        <taxon>malvids</taxon>
        <taxon>Myrtales</taxon>
        <taxon>Lythraceae</taxon>
        <taxon>Punica</taxon>
    </lineage>
</organism>
<sequence length="334" mass="36913">MVGLCSSEGPICPEVSLDLDGDACVDVEWFARSFLSSVSWGVPSRRTLPQSKYSEKDSIRVLEEYAVRNVEWTHGKSPCSTGDPWSAVGGGRSFFENPVITTLELLDRDWGPHRSTFPKCGWAYATVLGKARGVRSHEDRKGWDLVSKFQGAGQGVFDVMIVVVQGTLLVAWGDAFGRVVGLYWLVLPKKVGQPSDHDSPCHGRRVKAIGPLPRPLQGDALSSQLLVASLKLGAGLREFLLKLWRVYKYFICLSNLLVIDPDVREVNHGGCARREWCPKAVNKQASKASGNEPEPSKKSPVESSRYADPNFNLVGVRMRALWRDLGVSTFPWDA</sequence>
<dbReference type="AlphaFoldDB" id="A0A2I0KCS3"/>
<name>A0A2I0KCS3_PUNGR</name>
<evidence type="ECO:0000256" key="1">
    <source>
        <dbReference type="SAM" id="MobiDB-lite"/>
    </source>
</evidence>
<proteinExistence type="predicted"/>
<feature type="region of interest" description="Disordered" evidence="1">
    <location>
        <begin position="283"/>
        <end position="304"/>
    </location>
</feature>
<protein>
    <submittedName>
        <fullName evidence="2">Uncharacterized protein</fullName>
    </submittedName>
</protein>